<organism evidence="11 12">
    <name type="scientific">Candidatus Nesterenkonia stercoripullorum</name>
    <dbReference type="NCBI Taxonomy" id="2838701"/>
    <lineage>
        <taxon>Bacteria</taxon>
        <taxon>Bacillati</taxon>
        <taxon>Actinomycetota</taxon>
        <taxon>Actinomycetes</taxon>
        <taxon>Micrococcales</taxon>
        <taxon>Micrococcaceae</taxon>
        <taxon>Nesterenkonia</taxon>
    </lineage>
</organism>
<feature type="transmembrane region" description="Helical" evidence="9">
    <location>
        <begin position="219"/>
        <end position="237"/>
    </location>
</feature>
<evidence type="ECO:0000313" key="11">
    <source>
        <dbReference type="EMBL" id="HIX01028.1"/>
    </source>
</evidence>
<feature type="transmembrane region" description="Helical" evidence="9">
    <location>
        <begin position="71"/>
        <end position="92"/>
    </location>
</feature>
<dbReference type="InterPro" id="IPR047817">
    <property type="entry name" value="ABC2_TM_bact-type"/>
</dbReference>
<dbReference type="PROSITE" id="PS51012">
    <property type="entry name" value="ABC_TM2"/>
    <property type="match status" value="1"/>
</dbReference>
<dbReference type="EMBL" id="DXGD01000482">
    <property type="protein sequence ID" value="HIX01028.1"/>
    <property type="molecule type" value="Genomic_DNA"/>
</dbReference>
<feature type="transmembrane region" description="Helical" evidence="9">
    <location>
        <begin position="182"/>
        <end position="207"/>
    </location>
</feature>
<protein>
    <recommendedName>
        <fullName evidence="9">Transport permease protein</fullName>
    </recommendedName>
</protein>
<keyword evidence="6 9" id="KW-0812">Transmembrane</keyword>
<gene>
    <name evidence="11" type="ORF">H9871_12905</name>
</gene>
<feature type="domain" description="ABC transmembrane type-2" evidence="10">
    <location>
        <begin position="68"/>
        <end position="301"/>
    </location>
</feature>
<sequence>MAAPKRLTSVDDPRPERSHVLHLDGSPLIRVGAKPGLLQYLREVWAFRHFIIYDSHSRVSSSNTNDSLGRLWMVMNPILNGFAYFLVFGLLLQTSRGVDNFIGYLVIGVFMFRYTTTSINSSARSIAGQQSVVQAFNFPRACLPLAASVRELFSNVPTFVIMFLLVLVLGDVMPGDDPISVSWLWLLFFPVVALSFMLNIGLGLLLARAVSAYEDVKHLISFATRIWFYTSAVFFATNRFEGTPFEDEILAIMHVNPMYCVLDIVRQAWLYDTFADPSRWIVLASWAVGLLIIGTIVFWQGEEKYGREK</sequence>
<accession>A0A9D2A8Q9</accession>
<keyword evidence="7 9" id="KW-1133">Transmembrane helix</keyword>
<comment type="subcellular location">
    <subcellularLocation>
        <location evidence="1">Cell inner membrane</location>
        <topology evidence="1">Multi-pass membrane protein</topology>
    </subcellularLocation>
    <subcellularLocation>
        <location evidence="9">Cell membrane</location>
        <topology evidence="9">Multi-pass membrane protein</topology>
    </subcellularLocation>
</comment>
<proteinExistence type="inferred from homology"/>
<keyword evidence="5" id="KW-0997">Cell inner membrane</keyword>
<dbReference type="GO" id="GO:0005886">
    <property type="term" value="C:plasma membrane"/>
    <property type="evidence" value="ECO:0007669"/>
    <property type="project" value="UniProtKB-SubCell"/>
</dbReference>
<keyword evidence="4 9" id="KW-1003">Cell membrane</keyword>
<dbReference type="Proteomes" id="UP000824151">
    <property type="component" value="Unassembled WGS sequence"/>
</dbReference>
<comment type="caution">
    <text evidence="11">The sequence shown here is derived from an EMBL/GenBank/DDBJ whole genome shotgun (WGS) entry which is preliminary data.</text>
</comment>
<evidence type="ECO:0000256" key="6">
    <source>
        <dbReference type="ARBA" id="ARBA00022692"/>
    </source>
</evidence>
<dbReference type="PANTHER" id="PTHR30413:SF8">
    <property type="entry name" value="TRANSPORT PERMEASE PROTEIN"/>
    <property type="match status" value="1"/>
</dbReference>
<dbReference type="PANTHER" id="PTHR30413">
    <property type="entry name" value="INNER MEMBRANE TRANSPORT PERMEASE"/>
    <property type="match status" value="1"/>
</dbReference>
<evidence type="ECO:0000259" key="10">
    <source>
        <dbReference type="PROSITE" id="PS51012"/>
    </source>
</evidence>
<evidence type="ECO:0000256" key="4">
    <source>
        <dbReference type="ARBA" id="ARBA00022475"/>
    </source>
</evidence>
<evidence type="ECO:0000256" key="3">
    <source>
        <dbReference type="ARBA" id="ARBA00022448"/>
    </source>
</evidence>
<keyword evidence="3 9" id="KW-0813">Transport</keyword>
<evidence type="ECO:0000256" key="7">
    <source>
        <dbReference type="ARBA" id="ARBA00022989"/>
    </source>
</evidence>
<dbReference type="GO" id="GO:0015920">
    <property type="term" value="P:lipopolysaccharide transport"/>
    <property type="evidence" value="ECO:0007669"/>
    <property type="project" value="TreeGrafter"/>
</dbReference>
<comment type="similarity">
    <text evidence="2 9">Belongs to the ABC-2 integral membrane protein family.</text>
</comment>
<feature type="transmembrane region" description="Helical" evidence="9">
    <location>
        <begin position="152"/>
        <end position="170"/>
    </location>
</feature>
<dbReference type="GO" id="GO:0140359">
    <property type="term" value="F:ABC-type transporter activity"/>
    <property type="evidence" value="ECO:0007669"/>
    <property type="project" value="InterPro"/>
</dbReference>
<evidence type="ECO:0000256" key="2">
    <source>
        <dbReference type="ARBA" id="ARBA00007783"/>
    </source>
</evidence>
<reference evidence="11" key="2">
    <citation type="submission" date="2021-04" db="EMBL/GenBank/DDBJ databases">
        <authorList>
            <person name="Gilroy R."/>
        </authorList>
    </citation>
    <scope>NUCLEOTIDE SEQUENCE</scope>
    <source>
        <strain evidence="11">ChiHejej3B27-3195</strain>
    </source>
</reference>
<dbReference type="AlphaFoldDB" id="A0A9D2A8Q9"/>
<evidence type="ECO:0000313" key="12">
    <source>
        <dbReference type="Proteomes" id="UP000824151"/>
    </source>
</evidence>
<feature type="transmembrane region" description="Helical" evidence="9">
    <location>
        <begin position="280"/>
        <end position="299"/>
    </location>
</feature>
<keyword evidence="8 9" id="KW-0472">Membrane</keyword>
<evidence type="ECO:0000256" key="8">
    <source>
        <dbReference type="ARBA" id="ARBA00023136"/>
    </source>
</evidence>
<name>A0A9D2A8Q9_9MICC</name>
<reference evidence="11" key="1">
    <citation type="journal article" date="2021" name="PeerJ">
        <title>Extensive microbial diversity within the chicken gut microbiome revealed by metagenomics and culture.</title>
        <authorList>
            <person name="Gilroy R."/>
            <person name="Ravi A."/>
            <person name="Getino M."/>
            <person name="Pursley I."/>
            <person name="Horton D.L."/>
            <person name="Alikhan N.F."/>
            <person name="Baker D."/>
            <person name="Gharbi K."/>
            <person name="Hall N."/>
            <person name="Watson M."/>
            <person name="Adriaenssens E.M."/>
            <person name="Foster-Nyarko E."/>
            <person name="Jarju S."/>
            <person name="Secka A."/>
            <person name="Antonio M."/>
            <person name="Oren A."/>
            <person name="Chaudhuri R.R."/>
            <person name="La Ragione R."/>
            <person name="Hildebrand F."/>
            <person name="Pallen M.J."/>
        </authorList>
    </citation>
    <scope>NUCLEOTIDE SEQUENCE</scope>
    <source>
        <strain evidence="11">ChiHejej3B27-3195</strain>
    </source>
</reference>
<feature type="transmembrane region" description="Helical" evidence="9">
    <location>
        <begin position="98"/>
        <end position="115"/>
    </location>
</feature>
<dbReference type="Pfam" id="PF01061">
    <property type="entry name" value="ABC2_membrane"/>
    <property type="match status" value="1"/>
</dbReference>
<dbReference type="InterPro" id="IPR013525">
    <property type="entry name" value="ABC2_TM"/>
</dbReference>
<evidence type="ECO:0000256" key="1">
    <source>
        <dbReference type="ARBA" id="ARBA00004429"/>
    </source>
</evidence>
<evidence type="ECO:0000256" key="9">
    <source>
        <dbReference type="RuleBase" id="RU361157"/>
    </source>
</evidence>
<evidence type="ECO:0000256" key="5">
    <source>
        <dbReference type="ARBA" id="ARBA00022519"/>
    </source>
</evidence>